<protein>
    <recommendedName>
        <fullName evidence="4">Altered inheritance of mitochondria protein 24, mitochondrial</fullName>
    </recommendedName>
</protein>
<comment type="caution">
    <text evidence="2">The sequence shown here is derived from an EMBL/GenBank/DDBJ whole genome shotgun (WGS) entry which is preliminary data.</text>
</comment>
<evidence type="ECO:0000313" key="3">
    <source>
        <dbReference type="Proteomes" id="UP001189429"/>
    </source>
</evidence>
<name>A0ABN9X3X8_9DINO</name>
<feature type="region of interest" description="Disordered" evidence="1">
    <location>
        <begin position="62"/>
        <end position="117"/>
    </location>
</feature>
<evidence type="ECO:0000313" key="2">
    <source>
        <dbReference type="EMBL" id="CAK0893985.1"/>
    </source>
</evidence>
<dbReference type="EMBL" id="CAUYUJ010019837">
    <property type="protein sequence ID" value="CAK0893985.1"/>
    <property type="molecule type" value="Genomic_DNA"/>
</dbReference>
<gene>
    <name evidence="2" type="ORF">PCOR1329_LOCUS73164</name>
</gene>
<sequence length="357" mass="36773">MPAPFLRLICVHPVASDSNVSFDFVVAAQYELAITGAGVYAASMIACSNSSARFGGGVRLDASGRGCGPGEDRARRGLQRRRPVGDVRRRRRLPHRHGRRGRDLPPRGPEQECGAYPGQAYDGLSESLMPTRGASGGGCGVPAPCPDLVGPEDDMVAPSSGGGLIWLSARNFTMSDDVQVLAPGTAGKVKPYRGQEKVSGAGAGGQILLYASNFVSMEATVVLDVSGGTIQCTKSMVGGGGGGGFIGLQYGSGDVPLSPSVFHSLLPKYNGGGMLSDCEGFVPPNGLNLTFGKAGKALSLTDPAARTACCASSAPLAGTPLAATRSAWTVTISLRRQYSGYTTEGWPNATCPFKCGP</sequence>
<organism evidence="2 3">
    <name type="scientific">Prorocentrum cordatum</name>
    <dbReference type="NCBI Taxonomy" id="2364126"/>
    <lineage>
        <taxon>Eukaryota</taxon>
        <taxon>Sar</taxon>
        <taxon>Alveolata</taxon>
        <taxon>Dinophyceae</taxon>
        <taxon>Prorocentrales</taxon>
        <taxon>Prorocentraceae</taxon>
        <taxon>Prorocentrum</taxon>
    </lineage>
</organism>
<feature type="compositionally biased region" description="Basic residues" evidence="1">
    <location>
        <begin position="76"/>
        <end position="100"/>
    </location>
</feature>
<reference evidence="2" key="1">
    <citation type="submission" date="2023-10" db="EMBL/GenBank/DDBJ databases">
        <authorList>
            <person name="Chen Y."/>
            <person name="Shah S."/>
            <person name="Dougan E. K."/>
            <person name="Thang M."/>
            <person name="Chan C."/>
        </authorList>
    </citation>
    <scope>NUCLEOTIDE SEQUENCE [LARGE SCALE GENOMIC DNA]</scope>
</reference>
<evidence type="ECO:0000256" key="1">
    <source>
        <dbReference type="SAM" id="MobiDB-lite"/>
    </source>
</evidence>
<dbReference type="Proteomes" id="UP001189429">
    <property type="component" value="Unassembled WGS sequence"/>
</dbReference>
<evidence type="ECO:0008006" key="4">
    <source>
        <dbReference type="Google" id="ProtNLM"/>
    </source>
</evidence>
<keyword evidence="3" id="KW-1185">Reference proteome</keyword>
<accession>A0ABN9X3X8</accession>
<proteinExistence type="predicted"/>